<feature type="compositionally biased region" description="Basic and acidic residues" evidence="6">
    <location>
        <begin position="343"/>
        <end position="352"/>
    </location>
</feature>
<keyword evidence="4 5" id="KW-0694">RNA-binding</keyword>
<dbReference type="InterPro" id="IPR036389">
    <property type="entry name" value="RNase_III_sf"/>
</dbReference>
<dbReference type="GO" id="GO:0006364">
    <property type="term" value="P:rRNA processing"/>
    <property type="evidence" value="ECO:0007669"/>
    <property type="project" value="TreeGrafter"/>
</dbReference>
<keyword evidence="2" id="KW-0255">Endonuclease</keyword>
<feature type="region of interest" description="Disordered" evidence="6">
    <location>
        <begin position="277"/>
        <end position="375"/>
    </location>
</feature>
<evidence type="ECO:0000313" key="10">
    <source>
        <dbReference type="Proteomes" id="UP000244855"/>
    </source>
</evidence>
<gene>
    <name evidence="9" type="ORF">DM02DRAFT_608759</name>
</gene>
<dbReference type="PROSITE" id="PS50142">
    <property type="entry name" value="RNASE_3_2"/>
    <property type="match status" value="1"/>
</dbReference>
<feature type="domain" description="DRBM" evidence="7">
    <location>
        <begin position="191"/>
        <end position="265"/>
    </location>
</feature>
<dbReference type="SUPFAM" id="SSF69065">
    <property type="entry name" value="RNase III domain-like"/>
    <property type="match status" value="1"/>
</dbReference>
<dbReference type="GO" id="GO:0004525">
    <property type="term" value="F:ribonuclease III activity"/>
    <property type="evidence" value="ECO:0007669"/>
    <property type="project" value="InterPro"/>
</dbReference>
<evidence type="ECO:0000256" key="3">
    <source>
        <dbReference type="ARBA" id="ARBA00022801"/>
    </source>
</evidence>
<feature type="domain" description="RNase III" evidence="8">
    <location>
        <begin position="44"/>
        <end position="160"/>
    </location>
</feature>
<feature type="compositionally biased region" description="Basic and acidic residues" evidence="6">
    <location>
        <begin position="277"/>
        <end position="310"/>
    </location>
</feature>
<dbReference type="InterPro" id="IPR000999">
    <property type="entry name" value="RNase_III_dom"/>
</dbReference>
<sequence>MNQTALEQKWPKKSRDVNVPTYILQQVEKAQSLPPLPPIIEPYLQEAVFTHASVHVHTRVKGSDNSNDITYERLEFLGDAYIELIASRLIYSRLPHVDVPQQAHLREQLVKNETLGQFSIAYGLPDRLKHGAHIKESKVWNKVVADVFEAYVAGVVLSDPQDGFETAESWLTKLWAPQMLDFQPKIIENPEAKHDMARLLQTKDVSLDYREEQDMVYENGVQKYSVGVYLTGWGYENEWLGSGEGRSKAQAAMYAAMDALKRDSAILKNAAKMKQELTEQRQAQRDAMVQEKEEAKAKELEKGTAKEVGGEGHVPARNVAQGPEEKSNGKRISDGDPLLWLEESNRKDKGGSAKDPASWLEKEMKKKEKKEKKRK</sequence>
<dbReference type="Gene3D" id="1.10.1520.10">
    <property type="entry name" value="Ribonuclease III domain"/>
    <property type="match status" value="1"/>
</dbReference>
<evidence type="ECO:0000256" key="4">
    <source>
        <dbReference type="ARBA" id="ARBA00022884"/>
    </source>
</evidence>
<dbReference type="GO" id="GO:0003723">
    <property type="term" value="F:RNA binding"/>
    <property type="evidence" value="ECO:0007669"/>
    <property type="project" value="UniProtKB-UniRule"/>
</dbReference>
<feature type="compositionally biased region" description="Basic and acidic residues" evidence="6">
    <location>
        <begin position="323"/>
        <end position="334"/>
    </location>
</feature>
<protein>
    <submittedName>
        <fullName evidence="9">Ribonuclease III</fullName>
    </submittedName>
</protein>
<evidence type="ECO:0000259" key="7">
    <source>
        <dbReference type="PROSITE" id="PS50137"/>
    </source>
</evidence>
<accession>A0A2V1EEE8</accession>
<dbReference type="AlphaFoldDB" id="A0A2V1EEE8"/>
<dbReference type="PROSITE" id="PS50137">
    <property type="entry name" value="DS_RBD"/>
    <property type="match status" value="1"/>
</dbReference>
<keyword evidence="10" id="KW-1185">Reference proteome</keyword>
<dbReference type="Proteomes" id="UP000244855">
    <property type="component" value="Unassembled WGS sequence"/>
</dbReference>
<dbReference type="PANTHER" id="PTHR11207:SF0">
    <property type="entry name" value="RIBONUCLEASE 3"/>
    <property type="match status" value="1"/>
</dbReference>
<dbReference type="STRING" id="97972.A0A2V1EEE8"/>
<organism evidence="9 10">
    <name type="scientific">Periconia macrospinosa</name>
    <dbReference type="NCBI Taxonomy" id="97972"/>
    <lineage>
        <taxon>Eukaryota</taxon>
        <taxon>Fungi</taxon>
        <taxon>Dikarya</taxon>
        <taxon>Ascomycota</taxon>
        <taxon>Pezizomycotina</taxon>
        <taxon>Dothideomycetes</taxon>
        <taxon>Pleosporomycetidae</taxon>
        <taxon>Pleosporales</taxon>
        <taxon>Massarineae</taxon>
        <taxon>Periconiaceae</taxon>
        <taxon>Periconia</taxon>
    </lineage>
</organism>
<evidence type="ECO:0000259" key="8">
    <source>
        <dbReference type="PROSITE" id="PS50142"/>
    </source>
</evidence>
<dbReference type="GO" id="GO:0005654">
    <property type="term" value="C:nucleoplasm"/>
    <property type="evidence" value="ECO:0007669"/>
    <property type="project" value="TreeGrafter"/>
</dbReference>
<dbReference type="SUPFAM" id="SSF54768">
    <property type="entry name" value="dsRNA-binding domain-like"/>
    <property type="match status" value="1"/>
</dbReference>
<proteinExistence type="predicted"/>
<dbReference type="Pfam" id="PF00636">
    <property type="entry name" value="Ribonuclease_3"/>
    <property type="match status" value="1"/>
</dbReference>
<evidence type="ECO:0000256" key="5">
    <source>
        <dbReference type="PROSITE-ProRule" id="PRU00266"/>
    </source>
</evidence>
<name>A0A2V1EEE8_9PLEO</name>
<dbReference type="OrthoDB" id="2392202at2759"/>
<evidence type="ECO:0000256" key="6">
    <source>
        <dbReference type="SAM" id="MobiDB-lite"/>
    </source>
</evidence>
<dbReference type="SMART" id="SM00535">
    <property type="entry name" value="RIBOc"/>
    <property type="match status" value="1"/>
</dbReference>
<evidence type="ECO:0000256" key="2">
    <source>
        <dbReference type="ARBA" id="ARBA00022759"/>
    </source>
</evidence>
<keyword evidence="3" id="KW-0378">Hydrolase</keyword>
<dbReference type="CDD" id="cd00593">
    <property type="entry name" value="RIBOc"/>
    <property type="match status" value="1"/>
</dbReference>
<dbReference type="GO" id="GO:0006369">
    <property type="term" value="P:termination of RNA polymerase II transcription"/>
    <property type="evidence" value="ECO:0007669"/>
    <property type="project" value="TreeGrafter"/>
</dbReference>
<evidence type="ECO:0000256" key="1">
    <source>
        <dbReference type="ARBA" id="ARBA00022722"/>
    </source>
</evidence>
<dbReference type="InterPro" id="IPR014720">
    <property type="entry name" value="dsRBD_dom"/>
</dbReference>
<dbReference type="PROSITE" id="PS00517">
    <property type="entry name" value="RNASE_3_1"/>
    <property type="match status" value="1"/>
</dbReference>
<dbReference type="Gene3D" id="3.30.160.20">
    <property type="match status" value="1"/>
</dbReference>
<dbReference type="EMBL" id="KZ805303">
    <property type="protein sequence ID" value="PVI07675.1"/>
    <property type="molecule type" value="Genomic_DNA"/>
</dbReference>
<keyword evidence="1" id="KW-0540">Nuclease</keyword>
<dbReference type="PANTHER" id="PTHR11207">
    <property type="entry name" value="RIBONUCLEASE III"/>
    <property type="match status" value="1"/>
</dbReference>
<dbReference type="GO" id="GO:0034475">
    <property type="term" value="P:U4 snRNA 3'-end processing"/>
    <property type="evidence" value="ECO:0007669"/>
    <property type="project" value="TreeGrafter"/>
</dbReference>
<reference evidence="9 10" key="1">
    <citation type="journal article" date="2018" name="Sci. Rep.">
        <title>Comparative genomics provides insights into the lifestyle and reveals functional heterogeneity of dark septate endophytic fungi.</title>
        <authorList>
            <person name="Knapp D.G."/>
            <person name="Nemeth J.B."/>
            <person name="Barry K."/>
            <person name="Hainaut M."/>
            <person name="Henrissat B."/>
            <person name="Johnson J."/>
            <person name="Kuo A."/>
            <person name="Lim J.H.P."/>
            <person name="Lipzen A."/>
            <person name="Nolan M."/>
            <person name="Ohm R.A."/>
            <person name="Tamas L."/>
            <person name="Grigoriev I.V."/>
            <person name="Spatafora J.W."/>
            <person name="Nagy L.G."/>
            <person name="Kovacs G.M."/>
        </authorList>
    </citation>
    <scope>NUCLEOTIDE SEQUENCE [LARGE SCALE GENOMIC DNA]</scope>
    <source>
        <strain evidence="9 10">DSE2036</strain>
    </source>
</reference>
<evidence type="ECO:0000313" key="9">
    <source>
        <dbReference type="EMBL" id="PVI07675.1"/>
    </source>
</evidence>